<sequence length="1043" mass="120322">MKPLKLTVSAFGPYSNLQTIDFTQLNGNNIFLITGPTGAGKTTIFDAISYGLFGEASGTSRTKDSLRSDFASDNILTYVELEFDLRGKQYKIKRVPQQERNKLKGEGTVVKNSEAELYLPNGDLITKVNAVDEKITEILGINKNQFRQIVMLPQGEFRKLLEADSQERETIFRKIFGTEAFENIQRRLDDHRKSINKQISEKQTQRDTYIKNIESDSDALAQLLSSKDLNVFEILNRTLQLIEEDTTKSEEIAAKVKEIEHEQNHLQKMIAIGNEINKKTKNKEDIENSIEEYIKRKDEYRKKEQKVVMARKALPLIELESTFMLRQNQYNNKKIDLEIAEKTVFDAEINLDKAIIQLKEEEEKESDRKKYSDTIVTLRNHEGKVREYELKSKEINEYKKKLEVRENSISDLRTNINNEKIKKDSIVESIKVAQRAEVDLEKSKTDMDSKLRDVQELLDLKKYTELYISKKNKYNIESNRFEQIDSEYKGCKDIYEAMETHFMRGQAGLLSKDLIEGVECPVCGSKEHPRKAQIIEGMPSETELKSIREELDKLASKREKKLRELMDINGDLKASKEELEERKKKISKLYSEIITLDKDAVVTFSGLKIDKINNDIFILKDQISTLQFKVNKKDNLEDALKKCEICITSQQKELEELEEIYKDEFSSIKVLEEVLIRIEKDIPLEIRSVDKLLLSIKEYEQLYDQSNSSLKNAQQNHINSLNICSTSKTNFELQKESLVEMQGELEVLREQFYKRILDSGFKDINEYESLKLKDDERIELEEDIAEYNQSLRSLKDRLENSIVETQDLKEVDIEKLKEEFNSFNNIRHLLDIESKKLFSRISNNTKAINEIEKINMDIGKDEEKYGIIADLSKTANGDNNERITFERYVLAAYFEEIINASNIRLSKMTGGRYRLRRKEEKGKGRRQEGLELEGFDNYTGKARHVKTLSGGESFKASLALALGLADIVQSCAGGITLDTMFIDEGFGTLDPESLDNAINCLLELQEGGRLVGIISHVPELKERIDLRLEITPAKEGSRATFIL</sequence>
<dbReference type="Gene3D" id="3.40.50.300">
    <property type="entry name" value="P-loop containing nucleotide triphosphate hydrolases"/>
    <property type="match status" value="2"/>
</dbReference>
<evidence type="ECO:0000256" key="1">
    <source>
        <dbReference type="ARBA" id="ARBA00006930"/>
    </source>
</evidence>
<evidence type="ECO:0000256" key="2">
    <source>
        <dbReference type="ARBA" id="ARBA00011322"/>
    </source>
</evidence>
<dbReference type="GO" id="GO:0006302">
    <property type="term" value="P:double-strand break repair"/>
    <property type="evidence" value="ECO:0007669"/>
    <property type="project" value="InterPro"/>
</dbReference>
<dbReference type="GO" id="GO:0004527">
    <property type="term" value="F:exonuclease activity"/>
    <property type="evidence" value="ECO:0007669"/>
    <property type="project" value="UniProtKB-KW"/>
</dbReference>
<proteinExistence type="inferred from homology"/>
<dbReference type="GO" id="GO:0016887">
    <property type="term" value="F:ATP hydrolysis activity"/>
    <property type="evidence" value="ECO:0007669"/>
    <property type="project" value="InterPro"/>
</dbReference>
<dbReference type="Proteomes" id="UP000295504">
    <property type="component" value="Unassembled WGS sequence"/>
</dbReference>
<gene>
    <name evidence="6" type="ORF">EDD79_100983</name>
</gene>
<name>A0A4R2TIY7_9FIRM</name>
<feature type="coiled-coil region" evidence="4">
    <location>
        <begin position="544"/>
        <end position="592"/>
    </location>
</feature>
<dbReference type="InterPro" id="IPR027417">
    <property type="entry name" value="P-loop_NTPase"/>
</dbReference>
<dbReference type="EMBL" id="SLYC01000009">
    <property type="protein sequence ID" value="TCQ03498.1"/>
    <property type="molecule type" value="Genomic_DNA"/>
</dbReference>
<feature type="coiled-coil region" evidence="4">
    <location>
        <begin position="276"/>
        <end position="303"/>
    </location>
</feature>
<evidence type="ECO:0000256" key="4">
    <source>
        <dbReference type="SAM" id="Coils"/>
    </source>
</evidence>
<comment type="similarity">
    <text evidence="1">Belongs to the SMC family. SbcC subfamily.</text>
</comment>
<organism evidence="6 7">
    <name type="scientific">Serpentinicella alkaliphila</name>
    <dbReference type="NCBI Taxonomy" id="1734049"/>
    <lineage>
        <taxon>Bacteria</taxon>
        <taxon>Bacillati</taxon>
        <taxon>Bacillota</taxon>
        <taxon>Clostridia</taxon>
        <taxon>Peptostreptococcales</taxon>
        <taxon>Natronincolaceae</taxon>
        <taxon>Serpentinicella</taxon>
    </lineage>
</organism>
<reference evidence="6 7" key="1">
    <citation type="submission" date="2019-03" db="EMBL/GenBank/DDBJ databases">
        <title>Genomic Encyclopedia of Type Strains, Phase IV (KMG-IV): sequencing the most valuable type-strain genomes for metagenomic binning, comparative biology and taxonomic classification.</title>
        <authorList>
            <person name="Goeker M."/>
        </authorList>
    </citation>
    <scope>NUCLEOTIDE SEQUENCE [LARGE SCALE GENOMIC DNA]</scope>
    <source>
        <strain evidence="6 7">DSM 100013</strain>
    </source>
</reference>
<dbReference type="PANTHER" id="PTHR32114">
    <property type="entry name" value="ABC TRANSPORTER ABCH.3"/>
    <property type="match status" value="1"/>
</dbReference>
<evidence type="ECO:0000256" key="3">
    <source>
        <dbReference type="ARBA" id="ARBA00013368"/>
    </source>
</evidence>
<dbReference type="Pfam" id="PF13558">
    <property type="entry name" value="SbcC_Walker_B"/>
    <property type="match status" value="1"/>
</dbReference>
<keyword evidence="4" id="KW-0175">Coiled coil</keyword>
<feature type="coiled-coil region" evidence="4">
    <location>
        <begin position="640"/>
        <end position="811"/>
    </location>
</feature>
<keyword evidence="6" id="KW-0378">Hydrolase</keyword>
<dbReference type="InterPro" id="IPR038729">
    <property type="entry name" value="Rad50/SbcC_AAA"/>
</dbReference>
<dbReference type="RefSeq" id="WP_132848038.1">
    <property type="nucleotide sequence ID" value="NZ_CP058648.1"/>
</dbReference>
<keyword evidence="7" id="KW-1185">Reference proteome</keyword>
<dbReference type="PANTHER" id="PTHR32114:SF2">
    <property type="entry name" value="ABC TRANSPORTER ABCH.3"/>
    <property type="match status" value="1"/>
</dbReference>
<evidence type="ECO:0000259" key="5">
    <source>
        <dbReference type="Pfam" id="PF13476"/>
    </source>
</evidence>
<comment type="caution">
    <text evidence="6">The sequence shown here is derived from an EMBL/GenBank/DDBJ whole genome shotgun (WGS) entry which is preliminary data.</text>
</comment>
<accession>A0A4R2TIY7</accession>
<comment type="subunit">
    <text evidence="2">Heterodimer of SbcC and SbcD.</text>
</comment>
<dbReference type="OrthoDB" id="9795626at2"/>
<dbReference type="Pfam" id="PF13476">
    <property type="entry name" value="AAA_23"/>
    <property type="match status" value="1"/>
</dbReference>
<feature type="domain" description="Rad50/SbcC-type AAA" evidence="5">
    <location>
        <begin position="5"/>
        <end position="214"/>
    </location>
</feature>
<dbReference type="SUPFAM" id="SSF52540">
    <property type="entry name" value="P-loop containing nucleoside triphosphate hydrolases"/>
    <property type="match status" value="2"/>
</dbReference>
<keyword evidence="6" id="KW-0540">Nuclease</keyword>
<keyword evidence="6" id="KW-0269">Exonuclease</keyword>
<protein>
    <recommendedName>
        <fullName evidence="3">Nuclease SbcCD subunit C</fullName>
    </recommendedName>
</protein>
<dbReference type="AlphaFoldDB" id="A0A4R2TIY7"/>
<evidence type="ECO:0000313" key="7">
    <source>
        <dbReference type="Proteomes" id="UP000295504"/>
    </source>
</evidence>
<evidence type="ECO:0000313" key="6">
    <source>
        <dbReference type="EMBL" id="TCQ03498.1"/>
    </source>
</evidence>